<dbReference type="OrthoDB" id="30195at2759"/>
<reference evidence="8" key="1">
    <citation type="submission" date="2020-01" db="EMBL/GenBank/DDBJ databases">
        <title>Draft genome sequence of the Termite Coptotermes fromosanus.</title>
        <authorList>
            <person name="Itakura S."/>
            <person name="Yosikawa Y."/>
            <person name="Umezawa K."/>
        </authorList>
    </citation>
    <scope>NUCLEOTIDE SEQUENCE [LARGE SCALE GENOMIC DNA]</scope>
</reference>
<evidence type="ECO:0000256" key="4">
    <source>
        <dbReference type="PROSITE-ProRule" id="PRU00221"/>
    </source>
</evidence>
<dbReference type="PROSITE" id="PS50082">
    <property type="entry name" value="WD_REPEATS_2"/>
    <property type="match status" value="2"/>
</dbReference>
<sequence>MAGVECSAFSEDGEYFGYSGADGKLKVWETESGILSQEYTPNLHLSSPCTCLTWVASRNSVSPRKKKKRKSAEHGSETDTLALGTMSGNLLLYSVAHGSMVCQLEGGHSSAVNHVAWSRGSNLFSCDDKHIVEWSVADSSVKSKWKVGTERVTCLLVLSDSNSLLAAGCTIGLWDVPSQKLVRRFTGHASEVTSLTLIPGAESYFISAAKNDRLLSAWSLSSRSQDKNSVASFVMEDVATCVSLCSTDVTSVVAVTRSGVLHLYKHQLNGKCSKPLKPRVTVQIASDTGQSQGKDAVLPIPILAARKQGSNILIAHGSSIFLSFETICPRGPEKVLCLVRRDPRENVASKDGVISKVKVPETSDNVEYVSHTAAVVMSAKRGKKLKSDVPMEERLDNLSLTKQETGSHEPPRSDSMAHLLMQGLHSKDKRILQSVLMRNDPVLISNTVTRLSLQCTVPLIKELVTLIQGKTVVSKIAVLWLKAVIRSHAGQLMANPDVRDTLSPVLGLVETRLGLLAPLSRLRGRLDLLVDQIEESNKGNVAGDLGESLLVFQDQGNSDEGSEIEDIALGSESEDHWEELSDVDMDEEVEAEEEGEPGEVDMSV</sequence>
<comment type="caution">
    <text evidence="7">The sequence shown here is derived from an EMBL/GenBank/DDBJ whole genome shotgun (WGS) entry which is preliminary data.</text>
</comment>
<dbReference type="PANTHER" id="PTHR44267">
    <property type="entry name" value="WD REPEAT-CONTAINING PROTEIN 43"/>
    <property type="match status" value="1"/>
</dbReference>
<feature type="compositionally biased region" description="Acidic residues" evidence="5">
    <location>
        <begin position="575"/>
        <end position="604"/>
    </location>
</feature>
<comment type="similarity">
    <text evidence="3">Belongs to the UTP5 family.</text>
</comment>
<evidence type="ECO:0000259" key="6">
    <source>
        <dbReference type="Pfam" id="PF04003"/>
    </source>
</evidence>
<feature type="domain" description="Small-subunit processome Utp12" evidence="6">
    <location>
        <begin position="428"/>
        <end position="530"/>
    </location>
</feature>
<dbReference type="GO" id="GO:0005730">
    <property type="term" value="C:nucleolus"/>
    <property type="evidence" value="ECO:0007669"/>
    <property type="project" value="TreeGrafter"/>
</dbReference>
<protein>
    <recommendedName>
        <fullName evidence="6">Small-subunit processome Utp12 domain-containing protein</fullName>
    </recommendedName>
</protein>
<dbReference type="SUPFAM" id="SSF50978">
    <property type="entry name" value="WD40 repeat-like"/>
    <property type="match status" value="1"/>
</dbReference>
<feature type="repeat" description="WD" evidence="4">
    <location>
        <begin position="185"/>
        <end position="228"/>
    </location>
</feature>
<evidence type="ECO:0000313" key="7">
    <source>
        <dbReference type="EMBL" id="GFG32378.1"/>
    </source>
</evidence>
<proteinExistence type="inferred from homology"/>
<dbReference type="InterPro" id="IPR007148">
    <property type="entry name" value="SSU_processome_Utp12"/>
</dbReference>
<feature type="repeat" description="WD" evidence="4">
    <location>
        <begin position="1"/>
        <end position="38"/>
    </location>
</feature>
<evidence type="ECO:0000256" key="3">
    <source>
        <dbReference type="ARBA" id="ARBA00038335"/>
    </source>
</evidence>
<dbReference type="SMART" id="SM00320">
    <property type="entry name" value="WD40"/>
    <property type="match status" value="4"/>
</dbReference>
<dbReference type="InterPro" id="IPR036322">
    <property type="entry name" value="WD40_repeat_dom_sf"/>
</dbReference>
<comment type="subcellular location">
    <subcellularLocation>
        <location evidence="1">Nucleus</location>
    </subcellularLocation>
</comment>
<dbReference type="GO" id="GO:0000462">
    <property type="term" value="P:maturation of SSU-rRNA from tricistronic rRNA transcript (SSU-rRNA, 5.8S rRNA, LSU-rRNA)"/>
    <property type="evidence" value="ECO:0007669"/>
    <property type="project" value="TreeGrafter"/>
</dbReference>
<accession>A0A6L2PP97</accession>
<keyword evidence="4" id="KW-0853">WD repeat</keyword>
<feature type="region of interest" description="Disordered" evidence="5">
    <location>
        <begin position="569"/>
        <end position="604"/>
    </location>
</feature>
<dbReference type="InterPro" id="IPR001680">
    <property type="entry name" value="WD40_rpt"/>
</dbReference>
<evidence type="ECO:0000256" key="1">
    <source>
        <dbReference type="ARBA" id="ARBA00004123"/>
    </source>
</evidence>
<name>A0A6L2PP97_COPFO</name>
<dbReference type="Gene3D" id="2.130.10.10">
    <property type="entry name" value="YVTN repeat-like/Quinoprotein amine dehydrogenase"/>
    <property type="match status" value="2"/>
</dbReference>
<organism evidence="7 8">
    <name type="scientific">Coptotermes formosanus</name>
    <name type="common">Formosan subterranean termite</name>
    <dbReference type="NCBI Taxonomy" id="36987"/>
    <lineage>
        <taxon>Eukaryota</taxon>
        <taxon>Metazoa</taxon>
        <taxon>Ecdysozoa</taxon>
        <taxon>Arthropoda</taxon>
        <taxon>Hexapoda</taxon>
        <taxon>Insecta</taxon>
        <taxon>Pterygota</taxon>
        <taxon>Neoptera</taxon>
        <taxon>Polyneoptera</taxon>
        <taxon>Dictyoptera</taxon>
        <taxon>Blattodea</taxon>
        <taxon>Blattoidea</taxon>
        <taxon>Termitoidae</taxon>
        <taxon>Rhinotermitidae</taxon>
        <taxon>Coptotermes</taxon>
    </lineage>
</organism>
<evidence type="ECO:0000256" key="5">
    <source>
        <dbReference type="SAM" id="MobiDB-lite"/>
    </source>
</evidence>
<dbReference type="InterPro" id="IPR015943">
    <property type="entry name" value="WD40/YVTN_repeat-like_dom_sf"/>
</dbReference>
<dbReference type="PANTHER" id="PTHR44267:SF1">
    <property type="entry name" value="WD REPEAT-CONTAINING PROTEIN 43"/>
    <property type="match status" value="1"/>
</dbReference>
<dbReference type="Pfam" id="PF00400">
    <property type="entry name" value="WD40"/>
    <property type="match status" value="2"/>
</dbReference>
<evidence type="ECO:0000256" key="2">
    <source>
        <dbReference type="ARBA" id="ARBA00023242"/>
    </source>
</evidence>
<dbReference type="InParanoid" id="A0A6L2PP97"/>
<dbReference type="FunCoup" id="A0A6L2PP97">
    <property type="interactions" value="1761"/>
</dbReference>
<dbReference type="InterPro" id="IPR052414">
    <property type="entry name" value="U3_snoRNA-assoc_WDR"/>
</dbReference>
<evidence type="ECO:0000313" key="8">
    <source>
        <dbReference type="Proteomes" id="UP000502823"/>
    </source>
</evidence>
<gene>
    <name evidence="7" type="ORF">Cfor_04358</name>
</gene>
<dbReference type="Proteomes" id="UP000502823">
    <property type="component" value="Unassembled WGS sequence"/>
</dbReference>
<dbReference type="EMBL" id="BLKM01000363">
    <property type="protein sequence ID" value="GFG32378.1"/>
    <property type="molecule type" value="Genomic_DNA"/>
</dbReference>
<dbReference type="Pfam" id="PF04003">
    <property type="entry name" value="Utp12"/>
    <property type="match status" value="1"/>
</dbReference>
<keyword evidence="2" id="KW-0539">Nucleus</keyword>
<keyword evidence="8" id="KW-1185">Reference proteome</keyword>
<dbReference type="AlphaFoldDB" id="A0A6L2PP97"/>